<evidence type="ECO:0000256" key="2">
    <source>
        <dbReference type="ARBA" id="ARBA00022692"/>
    </source>
</evidence>
<dbReference type="EMBL" id="UYWY01022140">
    <property type="protein sequence ID" value="VDM45558.1"/>
    <property type="molecule type" value="Genomic_DNA"/>
</dbReference>
<protein>
    <submittedName>
        <fullName evidence="7">Fuz_longin_2 domain-containing protein</fullName>
    </submittedName>
</protein>
<evidence type="ECO:0000313" key="5">
    <source>
        <dbReference type="EMBL" id="VDM45558.1"/>
    </source>
</evidence>
<keyword evidence="6" id="KW-1185">Reference proteome</keyword>
<evidence type="ECO:0000313" key="7">
    <source>
        <dbReference type="WBParaSite" id="TCNE_0001423701-mRNA-1"/>
    </source>
</evidence>
<dbReference type="Proteomes" id="UP000050794">
    <property type="component" value="Unassembled WGS sequence"/>
</dbReference>
<keyword evidence="2" id="KW-0812">Transmembrane</keyword>
<dbReference type="GO" id="GO:0016020">
    <property type="term" value="C:membrane"/>
    <property type="evidence" value="ECO:0007669"/>
    <property type="project" value="UniProtKB-SubCell"/>
</dbReference>
<reference evidence="5 6" key="2">
    <citation type="submission" date="2018-11" db="EMBL/GenBank/DDBJ databases">
        <authorList>
            <consortium name="Pathogen Informatics"/>
        </authorList>
    </citation>
    <scope>NUCLEOTIDE SEQUENCE [LARGE SCALE GENOMIC DNA]</scope>
</reference>
<dbReference type="WBParaSite" id="TCNE_0001423701-mRNA-1">
    <property type="protein sequence ID" value="TCNE_0001423701-mRNA-1"/>
    <property type="gene ID" value="TCNE_0001423701"/>
</dbReference>
<comment type="subcellular location">
    <subcellularLocation>
        <location evidence="1">Membrane</location>
        <topology evidence="1">Single-pass membrane protein</topology>
    </subcellularLocation>
</comment>
<sequence length="229" mass="27389">MFQIPTDCSRFAWLMLRSKFISCDHNRALKFREENAEIFNRKPYIDPKMIISMAKLRDWAIDHGATPMLSSWLRECDIIYHTYDVDFAFFSHEYYDEMIKDIQETTFMQMNMRLNFPEDLLELKVFMLHRNVDIFFIYNNGTVSWIGGLDGTQRYRFIYPLIKEVCSTILLDYLMYVPCNALDVIKADYGDEWTKLVHSSKYHWNLTPHSVQMAGRYTQQESKNAIQQY</sequence>
<keyword evidence="4" id="KW-0472">Membrane</keyword>
<dbReference type="PANTHER" id="PTHR15407:SF28">
    <property type="entry name" value="RIBITOL-5-PHOSPHATE TRANSFERASE FKTN"/>
    <property type="match status" value="1"/>
</dbReference>
<proteinExistence type="predicted"/>
<name>A0A183V0G7_TOXCA</name>
<dbReference type="InterPro" id="IPR009644">
    <property type="entry name" value="FKTN/MNN4/W02B3.4-1"/>
</dbReference>
<reference evidence="7" key="1">
    <citation type="submission" date="2016-06" db="UniProtKB">
        <authorList>
            <consortium name="WormBaseParasite"/>
        </authorList>
    </citation>
    <scope>IDENTIFICATION</scope>
</reference>
<accession>A0A183V0G7</accession>
<evidence type="ECO:0000256" key="1">
    <source>
        <dbReference type="ARBA" id="ARBA00004167"/>
    </source>
</evidence>
<keyword evidence="3" id="KW-1133">Transmembrane helix</keyword>
<dbReference type="AlphaFoldDB" id="A0A183V0G7"/>
<gene>
    <name evidence="5" type="ORF">TCNE_LOCUS14237</name>
</gene>
<evidence type="ECO:0000256" key="3">
    <source>
        <dbReference type="ARBA" id="ARBA00022989"/>
    </source>
</evidence>
<dbReference type="PANTHER" id="PTHR15407">
    <property type="entry name" value="FUKUTIN-RELATED"/>
    <property type="match status" value="1"/>
</dbReference>
<evidence type="ECO:0000256" key="4">
    <source>
        <dbReference type="ARBA" id="ARBA00023136"/>
    </source>
</evidence>
<organism evidence="6 7">
    <name type="scientific">Toxocara canis</name>
    <name type="common">Canine roundworm</name>
    <dbReference type="NCBI Taxonomy" id="6265"/>
    <lineage>
        <taxon>Eukaryota</taxon>
        <taxon>Metazoa</taxon>
        <taxon>Ecdysozoa</taxon>
        <taxon>Nematoda</taxon>
        <taxon>Chromadorea</taxon>
        <taxon>Rhabditida</taxon>
        <taxon>Spirurina</taxon>
        <taxon>Ascaridomorpha</taxon>
        <taxon>Ascaridoidea</taxon>
        <taxon>Toxocaridae</taxon>
        <taxon>Toxocara</taxon>
    </lineage>
</organism>
<evidence type="ECO:0000313" key="6">
    <source>
        <dbReference type="Proteomes" id="UP000050794"/>
    </source>
</evidence>